<reference evidence="2 3" key="1">
    <citation type="submission" date="2013-06" db="EMBL/GenBank/DDBJ databases">
        <title>The Genome Sequence of Acinetobacter rudis CIP 110305.</title>
        <authorList>
            <consortium name="The Broad Institute Genome Sequencing Platform"/>
            <consortium name="The Broad Institute Genome Sequencing Center for Infectious Disease"/>
            <person name="Cerqueira G."/>
            <person name="Feldgarden M."/>
            <person name="Courvalin P."/>
            <person name="Perichon B."/>
            <person name="Grillot-Courvalin C."/>
            <person name="Clermont D."/>
            <person name="Rocha E."/>
            <person name="Yoon E.-J."/>
            <person name="Nemec A."/>
            <person name="Young S.K."/>
            <person name="Zeng Q."/>
            <person name="Gargeya S."/>
            <person name="Fitzgerald M."/>
            <person name="Abouelleil A."/>
            <person name="Alvarado L."/>
            <person name="Berlin A.M."/>
            <person name="Chapman S.B."/>
            <person name="Dewar J."/>
            <person name="Goldberg J."/>
            <person name="Griggs A."/>
            <person name="Gujja S."/>
            <person name="Hansen M."/>
            <person name="Howarth C."/>
            <person name="Imamovic A."/>
            <person name="Larimer J."/>
            <person name="McCowan C."/>
            <person name="Murphy C."/>
            <person name="Pearson M."/>
            <person name="Priest M."/>
            <person name="Roberts A."/>
            <person name="Saif S."/>
            <person name="Shea T."/>
            <person name="Sykes S."/>
            <person name="Wortman J."/>
            <person name="Nusbaum C."/>
            <person name="Birren B."/>
        </authorList>
    </citation>
    <scope>NUCLEOTIDE SEQUENCE [LARGE SCALE GENOMIC DNA]</scope>
    <source>
        <strain evidence="2 3">CIP 110305</strain>
    </source>
</reference>
<gene>
    <name evidence="2" type="ORF">F945_03105</name>
</gene>
<organism evidence="2 3">
    <name type="scientific">Acinetobacter rudis CIP 110305</name>
    <dbReference type="NCBI Taxonomy" id="421052"/>
    <lineage>
        <taxon>Bacteria</taxon>
        <taxon>Pseudomonadati</taxon>
        <taxon>Pseudomonadota</taxon>
        <taxon>Gammaproteobacteria</taxon>
        <taxon>Moraxellales</taxon>
        <taxon>Moraxellaceae</taxon>
        <taxon>Acinetobacter</taxon>
    </lineage>
</organism>
<dbReference type="Proteomes" id="UP000014568">
    <property type="component" value="Unassembled WGS sequence"/>
</dbReference>
<name>S3MU37_9GAMM</name>
<proteinExistence type="predicted"/>
<evidence type="ECO:0000313" key="2">
    <source>
        <dbReference type="EMBL" id="EPF70088.1"/>
    </source>
</evidence>
<dbReference type="PATRIC" id="fig|421052.3.peg.3035"/>
<comment type="caution">
    <text evidence="2">The sequence shown here is derived from an EMBL/GenBank/DDBJ whole genome shotgun (WGS) entry which is preliminary data.</text>
</comment>
<evidence type="ECO:0000256" key="1">
    <source>
        <dbReference type="SAM" id="SignalP"/>
    </source>
</evidence>
<dbReference type="InterPro" id="IPR058087">
    <property type="entry name" value="XAC2610_dom"/>
</dbReference>
<evidence type="ECO:0000313" key="3">
    <source>
        <dbReference type="Proteomes" id="UP000014568"/>
    </source>
</evidence>
<dbReference type="NCBIfam" id="NF047539">
    <property type="entry name" value="XAC2610_fam"/>
    <property type="match status" value="1"/>
</dbReference>
<sequence>MSVIGTMKFSRTLVSGLFGVVLAGSTVAHAEIVQKTSAATTTSTQGQFKNLNDVKINMQRMLRSTDGQYFLDLYAGVWNPRATLTDLKTDKSIRFEGLQKGHQLNLASLISPADASLEAGDYQLNGQLNAITGSFTAKLVQKNQLQTKELKFEPAFKVADKPAFFFKFYTPNNAATLNNFIERIDVIDQKTKKVVQQLTGFKAYNQSVDYKDINFDGHYDLILSDASNGRWAEDQHHIYWMYNPKTNKFQRSNQLEKIQGYPHLDGIKQQINFANGSIYQVENGLLNKIQ</sequence>
<dbReference type="HOGENOM" id="CLU_1036754_0_0_6"/>
<keyword evidence="1" id="KW-0732">Signal</keyword>
<keyword evidence="3" id="KW-1185">Reference proteome</keyword>
<protein>
    <submittedName>
        <fullName evidence="2">Uncharacterized protein</fullName>
    </submittedName>
</protein>
<feature type="signal peptide" evidence="1">
    <location>
        <begin position="1"/>
        <end position="30"/>
    </location>
</feature>
<dbReference type="EMBL" id="ATGI01000038">
    <property type="protein sequence ID" value="EPF70088.1"/>
    <property type="molecule type" value="Genomic_DNA"/>
</dbReference>
<dbReference type="AlphaFoldDB" id="S3MU37"/>
<dbReference type="eggNOG" id="ENOG5031QIX">
    <property type="taxonomic scope" value="Bacteria"/>
</dbReference>
<feature type="chain" id="PRO_5004512112" evidence="1">
    <location>
        <begin position="31"/>
        <end position="290"/>
    </location>
</feature>
<accession>S3MU37</accession>